<dbReference type="SUPFAM" id="SSF48452">
    <property type="entry name" value="TPR-like"/>
    <property type="match status" value="1"/>
</dbReference>
<protein>
    <submittedName>
        <fullName evidence="11">DUF560 domain-containing protein</fullName>
    </submittedName>
</protein>
<accession>A0ABD7AA28</accession>
<dbReference type="AlphaFoldDB" id="A0ABD7AA28"/>
<comment type="subcellular location">
    <subcellularLocation>
        <location evidence="1">Cell outer membrane</location>
        <topology evidence="1">Multi-pass membrane protein</topology>
    </subcellularLocation>
</comment>
<dbReference type="KEGG" id="mpeg:HV560_10040"/>
<keyword evidence="3" id="KW-0812">Transmembrane</keyword>
<proteinExistence type="inferred from homology"/>
<dbReference type="RefSeq" id="WP_176812782.1">
    <property type="nucleotide sequence ID" value="NZ_CP055305.1"/>
</dbReference>
<dbReference type="Pfam" id="PF24575">
    <property type="entry name" value="TPR_Slam"/>
    <property type="match status" value="1"/>
</dbReference>
<evidence type="ECO:0000256" key="6">
    <source>
        <dbReference type="ARBA" id="ARBA00023237"/>
    </source>
</evidence>
<evidence type="ECO:0000256" key="4">
    <source>
        <dbReference type="ARBA" id="ARBA00022729"/>
    </source>
</evidence>
<keyword evidence="2" id="KW-1134">Transmembrane beta strand</keyword>
<keyword evidence="5" id="KW-0472">Membrane</keyword>
<dbReference type="Pfam" id="PF04575">
    <property type="entry name" value="SlipAM"/>
    <property type="match status" value="1"/>
</dbReference>
<evidence type="ECO:0000256" key="3">
    <source>
        <dbReference type="ARBA" id="ARBA00022692"/>
    </source>
</evidence>
<evidence type="ECO:0000259" key="10">
    <source>
        <dbReference type="Pfam" id="PF24575"/>
    </source>
</evidence>
<feature type="domain" description="Surface lipoprotein assembly modifier C-terminal" evidence="9">
    <location>
        <begin position="178"/>
        <end position="467"/>
    </location>
</feature>
<name>A0ABD7AA28_9PAST</name>
<feature type="domain" description="Surface lipoprotein assembly modifier N-terminal TPR repeats region" evidence="10">
    <location>
        <begin position="60"/>
        <end position="152"/>
    </location>
</feature>
<gene>
    <name evidence="11" type="ORF">HV560_10040</name>
</gene>
<organism evidence="11 12">
    <name type="scientific">Mannheimia pernigra</name>
    <dbReference type="NCBI Taxonomy" id="111844"/>
    <lineage>
        <taxon>Bacteria</taxon>
        <taxon>Pseudomonadati</taxon>
        <taxon>Pseudomonadota</taxon>
        <taxon>Gammaproteobacteria</taxon>
        <taxon>Pasteurellales</taxon>
        <taxon>Pasteurellaceae</taxon>
        <taxon>Mannheimia</taxon>
    </lineage>
</organism>
<evidence type="ECO:0000256" key="8">
    <source>
        <dbReference type="SAM" id="SignalP"/>
    </source>
</evidence>
<sequence length="467" mass="54811">MKKYTLLLPLFSPFVLAETVIEHNADPVSFERHSQAVKFEQKFAKKPQKTTAYLPENSPDQTLEEQINTAILRQDWQYLARLLQDYSKQTNADPLLLDYGLAALAYAEKDHHKAIFHYRQLLAKKPELVYPRFDLALILAENQQFREAESEFRQLTLPPDLRQIAEQTQRQIAESERWQPDFYLQYTQTDNVNNASDSPIVNVNGRIFRKDPNSLPQSAKGGKYGVGLGKMQNIGGNHFVGADFRYDGVYYWNNQDYNEQSLSISPNYSYRTARYRLGISPFLEQNWLGSRRYNYQFGANLNAWRAVNEKWSVSSRFTHLQKRYFEPLTASRYNGYLNQIGLGVQLQAVKNWRFFANLDGSREIAREKAQSSNKFLVKIGAVYQGERWAMQANIGFGKRYFADPHYLFGYKRVDKEYQANISVWNRHWHWQGIVPKLNFRYQKMDSNIADFYSRENKSLFFTLEKLF</sequence>
<keyword evidence="4 8" id="KW-0732">Signal</keyword>
<evidence type="ECO:0000256" key="5">
    <source>
        <dbReference type="ARBA" id="ARBA00023136"/>
    </source>
</evidence>
<reference evidence="11 12" key="1">
    <citation type="submission" date="2020-06" db="EMBL/GenBank/DDBJ databases">
        <title>Mannheimia pernigra sp. nov. isolated from bovine respiratory tract.</title>
        <authorList>
            <person name="Kuhnert P."/>
            <person name="Akarsu-Egger H."/>
        </authorList>
    </citation>
    <scope>NUCLEOTIDE SEQUENCE [LARGE SCALE GENOMIC DNA]</scope>
    <source>
        <strain evidence="11 12">17CN0883</strain>
    </source>
</reference>
<evidence type="ECO:0000259" key="9">
    <source>
        <dbReference type="Pfam" id="PF04575"/>
    </source>
</evidence>
<dbReference type="EMBL" id="CP055305">
    <property type="protein sequence ID" value="QLB43121.1"/>
    <property type="molecule type" value="Genomic_DNA"/>
</dbReference>
<dbReference type="GO" id="GO:0009279">
    <property type="term" value="C:cell outer membrane"/>
    <property type="evidence" value="ECO:0007669"/>
    <property type="project" value="UniProtKB-SubCell"/>
</dbReference>
<evidence type="ECO:0000256" key="1">
    <source>
        <dbReference type="ARBA" id="ARBA00004571"/>
    </source>
</evidence>
<dbReference type="InterPro" id="IPR011990">
    <property type="entry name" value="TPR-like_helical_dom_sf"/>
</dbReference>
<keyword evidence="6" id="KW-0998">Cell outer membrane</keyword>
<evidence type="ECO:0000256" key="2">
    <source>
        <dbReference type="ARBA" id="ARBA00022452"/>
    </source>
</evidence>
<evidence type="ECO:0000313" key="12">
    <source>
        <dbReference type="Proteomes" id="UP000509784"/>
    </source>
</evidence>
<feature type="chain" id="PRO_5044803299" evidence="8">
    <location>
        <begin position="18"/>
        <end position="467"/>
    </location>
</feature>
<dbReference type="InterPro" id="IPR007655">
    <property type="entry name" value="Slam_C"/>
</dbReference>
<comment type="similarity">
    <text evidence="7">Belongs to the Slam family.</text>
</comment>
<dbReference type="InterPro" id="IPR057556">
    <property type="entry name" value="TPR_Slam"/>
</dbReference>
<dbReference type="Proteomes" id="UP000509784">
    <property type="component" value="Chromosome"/>
</dbReference>
<evidence type="ECO:0000256" key="7">
    <source>
        <dbReference type="ARBA" id="ARBA00023609"/>
    </source>
</evidence>
<evidence type="ECO:0000313" key="11">
    <source>
        <dbReference type="EMBL" id="QLB43121.1"/>
    </source>
</evidence>
<feature type="signal peptide" evidence="8">
    <location>
        <begin position="1"/>
        <end position="17"/>
    </location>
</feature>
<dbReference type="Gene3D" id="1.25.40.10">
    <property type="entry name" value="Tetratricopeptide repeat domain"/>
    <property type="match status" value="1"/>
</dbReference>